<accession>A0A0G1CIL1</accession>
<feature type="signal peptide" evidence="1">
    <location>
        <begin position="1"/>
        <end position="21"/>
    </location>
</feature>
<dbReference type="InterPro" id="IPR011042">
    <property type="entry name" value="6-blade_b-propeller_TolB-like"/>
</dbReference>
<comment type="caution">
    <text evidence="3">The sequence shown here is derived from an EMBL/GenBank/DDBJ whole genome shotgun (WGS) entry which is preliminary data.</text>
</comment>
<proteinExistence type="predicted"/>
<gene>
    <name evidence="3" type="ORF">UV59_C0008G0017</name>
</gene>
<dbReference type="Pfam" id="PF07995">
    <property type="entry name" value="GSDH"/>
    <property type="match status" value="1"/>
</dbReference>
<organism evidence="3 4">
    <name type="scientific">Candidatus Gottesmanbacteria bacterium GW2011_GWA1_43_11</name>
    <dbReference type="NCBI Taxonomy" id="1618436"/>
    <lineage>
        <taxon>Bacteria</taxon>
        <taxon>Candidatus Gottesmaniibacteriota</taxon>
    </lineage>
</organism>
<dbReference type="Proteomes" id="UP000034543">
    <property type="component" value="Unassembled WGS sequence"/>
</dbReference>
<dbReference type="SUPFAM" id="SSF50952">
    <property type="entry name" value="Soluble quinoprotein glucose dehydrogenase"/>
    <property type="match status" value="1"/>
</dbReference>
<reference evidence="3 4" key="1">
    <citation type="journal article" date="2015" name="Nature">
        <title>rRNA introns, odd ribosomes, and small enigmatic genomes across a large radiation of phyla.</title>
        <authorList>
            <person name="Brown C.T."/>
            <person name="Hug L.A."/>
            <person name="Thomas B.C."/>
            <person name="Sharon I."/>
            <person name="Castelle C.J."/>
            <person name="Singh A."/>
            <person name="Wilkins M.J."/>
            <person name="Williams K.H."/>
            <person name="Banfield J.F."/>
        </authorList>
    </citation>
    <scope>NUCLEOTIDE SEQUENCE [LARGE SCALE GENOMIC DNA]</scope>
</reference>
<dbReference type="PATRIC" id="fig|1618436.3.peg.474"/>
<feature type="chain" id="PRO_5002536372" description="Glucose/Sorbosone dehydrogenase domain-containing protein" evidence="1">
    <location>
        <begin position="22"/>
        <end position="421"/>
    </location>
</feature>
<evidence type="ECO:0000259" key="2">
    <source>
        <dbReference type="Pfam" id="PF07995"/>
    </source>
</evidence>
<dbReference type="AlphaFoldDB" id="A0A0G1CIL1"/>
<evidence type="ECO:0000313" key="3">
    <source>
        <dbReference type="EMBL" id="KKS85324.1"/>
    </source>
</evidence>
<feature type="domain" description="Glucose/Sorbosone dehydrogenase" evidence="2">
    <location>
        <begin position="83"/>
        <end position="414"/>
    </location>
</feature>
<evidence type="ECO:0000256" key="1">
    <source>
        <dbReference type="SAM" id="SignalP"/>
    </source>
</evidence>
<dbReference type="InterPro" id="IPR012938">
    <property type="entry name" value="Glc/Sorbosone_DH"/>
</dbReference>
<keyword evidence="1" id="KW-0732">Signal</keyword>
<dbReference type="Gene3D" id="2.120.10.30">
    <property type="entry name" value="TolB, C-terminal domain"/>
    <property type="match status" value="1"/>
</dbReference>
<dbReference type="PANTHER" id="PTHR19328">
    <property type="entry name" value="HEDGEHOG-INTERACTING PROTEIN"/>
    <property type="match status" value="1"/>
</dbReference>
<dbReference type="PANTHER" id="PTHR19328:SF75">
    <property type="entry name" value="ALDOSE SUGAR DEHYDROGENASE YLII"/>
    <property type="match status" value="1"/>
</dbReference>
<protein>
    <recommendedName>
        <fullName evidence="2">Glucose/Sorbosone dehydrogenase domain-containing protein</fullName>
    </recommendedName>
</protein>
<name>A0A0G1CIL1_9BACT</name>
<sequence length="421" mass="46485">MKAWLLFSLFLFSFLAVPSHADLNSVRLLLTDWNRTQSQFDLNGDQKVNSIDFAIESSAVTPTPSPSTQWPVLNFAPIATVPSPVTIANAADGTNRLFVVEQSGQIHIIQNGNLLTTPFLTITARVSCCGERGLLGLAFPPGFASKQYFYVNYTNTNGNTVISRFRLTSNPNVADPNSEQIVLTIAQPFSNHNGGQLQFGPDGYLYIGMGDGGSSGDPQNRAQNPAELLGKILRIDSESNLTQYQIPPTNPFVGNSAYRPEIWAMGLRNPWRFSFDRDTGDLLIADVGQNQWEELNWQSALSNGGENYGWRIMEGTHCFNPASGCIQTGLTLPIAEYNHSLGCSITGGYRYRGLQFPNLYGVYLYGDYCSGRVWGLRTQGSSWETTQLTQTPYQITTFGENEQGELFVADYTSGTIYHIMP</sequence>
<evidence type="ECO:0000313" key="4">
    <source>
        <dbReference type="Proteomes" id="UP000034543"/>
    </source>
</evidence>
<dbReference type="InterPro" id="IPR011041">
    <property type="entry name" value="Quinoprot_gluc/sorb_DH_b-prop"/>
</dbReference>
<dbReference type="EMBL" id="LCFB01000008">
    <property type="protein sequence ID" value="KKS85324.1"/>
    <property type="molecule type" value="Genomic_DNA"/>
</dbReference>
<dbReference type="STRING" id="1618436.UV59_C0008G0017"/>